<gene>
    <name evidence="1" type="ORF">METZ01_LOCUS379053</name>
</gene>
<accession>A0A382TVW3</accession>
<dbReference type="AlphaFoldDB" id="A0A382TVW3"/>
<protein>
    <submittedName>
        <fullName evidence="1">Uncharacterized protein</fullName>
    </submittedName>
</protein>
<organism evidence="1">
    <name type="scientific">marine metagenome</name>
    <dbReference type="NCBI Taxonomy" id="408172"/>
    <lineage>
        <taxon>unclassified sequences</taxon>
        <taxon>metagenomes</taxon>
        <taxon>ecological metagenomes</taxon>
    </lineage>
</organism>
<reference evidence="1" key="1">
    <citation type="submission" date="2018-05" db="EMBL/GenBank/DDBJ databases">
        <authorList>
            <person name="Lanie J.A."/>
            <person name="Ng W.-L."/>
            <person name="Kazmierczak K.M."/>
            <person name="Andrzejewski T.M."/>
            <person name="Davidsen T.M."/>
            <person name="Wayne K.J."/>
            <person name="Tettelin H."/>
            <person name="Glass J.I."/>
            <person name="Rusch D."/>
            <person name="Podicherti R."/>
            <person name="Tsui H.-C.T."/>
            <person name="Winkler M.E."/>
        </authorList>
    </citation>
    <scope>NUCLEOTIDE SEQUENCE</scope>
</reference>
<name>A0A382TVW3_9ZZZZ</name>
<evidence type="ECO:0000313" key="1">
    <source>
        <dbReference type="EMBL" id="SVD26199.1"/>
    </source>
</evidence>
<dbReference type="EMBL" id="UINC01139576">
    <property type="protein sequence ID" value="SVD26199.1"/>
    <property type="molecule type" value="Genomic_DNA"/>
</dbReference>
<proteinExistence type="predicted"/>
<sequence length="158" mass="17901">MKRILIVLCGLLAFQGYVFAETWQDRAANKTPWSTQFPDDPACWNTSVGWNSENPWVVGKGDHEAYYALANCFRTCAGNDTCYKDGWQNEAAAATTCELWGIDQFRHVCVLETNCDPDSDDYEPGPPWWKAETVLNSIMKGFAPTGQPRKLYIMAWCE</sequence>